<reference evidence="3" key="2">
    <citation type="submission" date="2013-12" db="EMBL/GenBank/DDBJ databases">
        <authorList>
            <person name="Yu Y."/>
            <person name="Lee S."/>
            <person name="de Baynast K."/>
            <person name="Wissotski M."/>
            <person name="Liu L."/>
            <person name="Talag J."/>
            <person name="Goicoechea J."/>
            <person name="Angelova A."/>
            <person name="Jetty R."/>
            <person name="Kudrna D."/>
            <person name="Golser W."/>
            <person name="Rivera L."/>
            <person name="Zhang J."/>
            <person name="Wing R."/>
        </authorList>
    </citation>
    <scope>NUCLEOTIDE SEQUENCE</scope>
</reference>
<dbReference type="Gramene" id="LPERR01G09050.1">
    <property type="protein sequence ID" value="LPERR01G09050.1"/>
    <property type="gene ID" value="LPERR01G09050"/>
</dbReference>
<evidence type="ECO:0000313" key="3">
    <source>
        <dbReference type="Proteomes" id="UP000032180"/>
    </source>
</evidence>
<keyword evidence="3" id="KW-1185">Reference proteome</keyword>
<reference evidence="2 3" key="1">
    <citation type="submission" date="2012-08" db="EMBL/GenBank/DDBJ databases">
        <title>Oryza genome evolution.</title>
        <authorList>
            <person name="Wing R.A."/>
        </authorList>
    </citation>
    <scope>NUCLEOTIDE SEQUENCE</scope>
</reference>
<accession>A0A0D9UZ39</accession>
<evidence type="ECO:0000313" key="2">
    <source>
        <dbReference type="EnsemblPlants" id="LPERR01G09050.1"/>
    </source>
</evidence>
<dbReference type="EnsemblPlants" id="LPERR01G09050.1">
    <property type="protein sequence ID" value="LPERR01G09050.1"/>
    <property type="gene ID" value="LPERR01G09050"/>
</dbReference>
<protein>
    <submittedName>
        <fullName evidence="2">Uncharacterized protein</fullName>
    </submittedName>
</protein>
<proteinExistence type="predicted"/>
<feature type="region of interest" description="Disordered" evidence="1">
    <location>
        <begin position="70"/>
        <end position="94"/>
    </location>
</feature>
<dbReference type="AlphaFoldDB" id="A0A0D9UZ39"/>
<name>A0A0D9UZ39_9ORYZ</name>
<evidence type="ECO:0000256" key="1">
    <source>
        <dbReference type="SAM" id="MobiDB-lite"/>
    </source>
</evidence>
<organism evidence="2 3">
    <name type="scientific">Leersia perrieri</name>
    <dbReference type="NCBI Taxonomy" id="77586"/>
    <lineage>
        <taxon>Eukaryota</taxon>
        <taxon>Viridiplantae</taxon>
        <taxon>Streptophyta</taxon>
        <taxon>Embryophyta</taxon>
        <taxon>Tracheophyta</taxon>
        <taxon>Spermatophyta</taxon>
        <taxon>Magnoliopsida</taxon>
        <taxon>Liliopsida</taxon>
        <taxon>Poales</taxon>
        <taxon>Poaceae</taxon>
        <taxon>BOP clade</taxon>
        <taxon>Oryzoideae</taxon>
        <taxon>Oryzeae</taxon>
        <taxon>Oryzinae</taxon>
        <taxon>Leersia</taxon>
    </lineage>
</organism>
<dbReference type="HOGENOM" id="CLU_2389368_0_0_1"/>
<dbReference type="Proteomes" id="UP000032180">
    <property type="component" value="Chromosome 1"/>
</dbReference>
<sequence>MADLGFGAHLLSSELPAAFGQMLRLRLRLHLHVLSPLSTAAARSSPRRHRPLAYSAARAGCALLVRRTARAPAAPPSDAALTRPATGRPRPPRC</sequence>
<reference evidence="2" key="3">
    <citation type="submission" date="2015-04" db="UniProtKB">
        <authorList>
            <consortium name="EnsemblPlants"/>
        </authorList>
    </citation>
    <scope>IDENTIFICATION</scope>
</reference>
<feature type="compositionally biased region" description="Low complexity" evidence="1">
    <location>
        <begin position="70"/>
        <end position="88"/>
    </location>
</feature>